<dbReference type="InterPro" id="IPR025751">
    <property type="entry name" value="RsbRD_N_dom"/>
</dbReference>
<feature type="domain" description="RsbT co-antagonist protein RsbRD N-terminal" evidence="2">
    <location>
        <begin position="18"/>
        <end position="128"/>
    </location>
</feature>
<dbReference type="STRING" id="1415166.NONO_c31120"/>
<dbReference type="InterPro" id="IPR051448">
    <property type="entry name" value="CdaR-like_regulators"/>
</dbReference>
<dbReference type="eggNOG" id="COG3835">
    <property type="taxonomic scope" value="Bacteria"/>
</dbReference>
<dbReference type="InterPro" id="IPR025736">
    <property type="entry name" value="PucR_C-HTH_dom"/>
</dbReference>
<evidence type="ECO:0000313" key="3">
    <source>
        <dbReference type="EMBL" id="AHH17899.1"/>
    </source>
</evidence>
<keyword evidence="4" id="KW-1185">Reference proteome</keyword>
<dbReference type="AlphaFoldDB" id="W5TFJ2"/>
<dbReference type="PATRIC" id="fig|1415166.3.peg.3192"/>
<protein>
    <submittedName>
        <fullName evidence="3">Putative transcriptional regulator</fullName>
    </submittedName>
</protein>
<dbReference type="EMBL" id="CP006850">
    <property type="protein sequence ID" value="AHH17899.1"/>
    <property type="molecule type" value="Genomic_DNA"/>
</dbReference>
<reference evidence="3 4" key="1">
    <citation type="journal article" date="2014" name="Appl. Environ. Microbiol.">
        <title>Insights into the Microbial Degradation of Rubber and Gutta-Percha by Analysis of the Complete Genome of Nocardia nova SH22a.</title>
        <authorList>
            <person name="Luo Q."/>
            <person name="Hiessl S."/>
            <person name="Poehlein A."/>
            <person name="Daniel R."/>
            <person name="Steinbuchel A."/>
        </authorList>
    </citation>
    <scope>NUCLEOTIDE SEQUENCE [LARGE SCALE GENOMIC DNA]</scope>
    <source>
        <strain evidence="3">SH22a</strain>
    </source>
</reference>
<accession>W5TFJ2</accession>
<dbReference type="Pfam" id="PF14361">
    <property type="entry name" value="RsbRD_N"/>
    <property type="match status" value="1"/>
</dbReference>
<feature type="domain" description="PucR C-terminal helix-turn-helix" evidence="1">
    <location>
        <begin position="300"/>
        <end position="358"/>
    </location>
</feature>
<dbReference type="InterPro" id="IPR042070">
    <property type="entry name" value="PucR_C-HTH_sf"/>
</dbReference>
<dbReference type="KEGG" id="nno:NONO_c31120"/>
<sequence length="371" mass="39687">MRASHPRIERGFRGRVPNAGPALDTAAVTRLCAEFAVDVLHGKPVSDTPRILTTAAAHWAREHTPAESIHRAVHLGFRQGARRWHAETVFTDREPAETATLRLLEALETITTAISAAYVDGMRDATDRRYSPSHGLAAALLQGRPTAALARRSGIAVADHYHVVAISFPAPAAGHVLRLARTTLTLHGSDGTLSLLNSGGGTVLIPAPPAAAEDADRIVAVLSAVIGVPVTATTATASVSDIPAAADHVHELLDTAERLGRGPGMYRLADLALEHQLTRPGPSRNLLGAMLNPLDEHPELVDTLVRHLANDLNRQRTAHDLRVHTNTVDYRLKRIGQLIGLDPTSPPGLLYVRAALIARTYADRADSAPHL</sequence>
<name>W5TFJ2_9NOCA</name>
<dbReference type="PANTHER" id="PTHR33744:SF1">
    <property type="entry name" value="DNA-BINDING TRANSCRIPTIONAL ACTIVATOR ADER"/>
    <property type="match status" value="1"/>
</dbReference>
<dbReference type="PANTHER" id="PTHR33744">
    <property type="entry name" value="CARBOHYDRATE DIACID REGULATOR"/>
    <property type="match status" value="1"/>
</dbReference>
<dbReference type="HOGENOM" id="CLU_053843_0_0_11"/>
<evidence type="ECO:0000259" key="1">
    <source>
        <dbReference type="Pfam" id="PF13556"/>
    </source>
</evidence>
<evidence type="ECO:0000313" key="4">
    <source>
        <dbReference type="Proteomes" id="UP000019150"/>
    </source>
</evidence>
<dbReference type="Pfam" id="PF13556">
    <property type="entry name" value="HTH_30"/>
    <property type="match status" value="1"/>
</dbReference>
<gene>
    <name evidence="3" type="ORF">NONO_c31120</name>
</gene>
<organism evidence="3 4">
    <name type="scientific">Nocardia nova SH22a</name>
    <dbReference type="NCBI Taxonomy" id="1415166"/>
    <lineage>
        <taxon>Bacteria</taxon>
        <taxon>Bacillati</taxon>
        <taxon>Actinomycetota</taxon>
        <taxon>Actinomycetes</taxon>
        <taxon>Mycobacteriales</taxon>
        <taxon>Nocardiaceae</taxon>
        <taxon>Nocardia</taxon>
    </lineage>
</organism>
<dbReference type="Proteomes" id="UP000019150">
    <property type="component" value="Chromosome"/>
</dbReference>
<dbReference type="Gene3D" id="1.10.10.2840">
    <property type="entry name" value="PucR C-terminal helix-turn-helix domain"/>
    <property type="match status" value="1"/>
</dbReference>
<proteinExistence type="predicted"/>
<evidence type="ECO:0000259" key="2">
    <source>
        <dbReference type="Pfam" id="PF14361"/>
    </source>
</evidence>